<protein>
    <submittedName>
        <fullName evidence="1">Uncharacterized protein</fullName>
    </submittedName>
</protein>
<organism evidence="1 2">
    <name type="scientific">Dallia pectoralis</name>
    <name type="common">Alaska blackfish</name>
    <dbReference type="NCBI Taxonomy" id="75939"/>
    <lineage>
        <taxon>Eukaryota</taxon>
        <taxon>Metazoa</taxon>
        <taxon>Chordata</taxon>
        <taxon>Craniata</taxon>
        <taxon>Vertebrata</taxon>
        <taxon>Euteleostomi</taxon>
        <taxon>Actinopterygii</taxon>
        <taxon>Neopterygii</taxon>
        <taxon>Teleostei</taxon>
        <taxon>Protacanthopterygii</taxon>
        <taxon>Esociformes</taxon>
        <taxon>Umbridae</taxon>
        <taxon>Dallia</taxon>
    </lineage>
</organism>
<keyword evidence="2" id="KW-1185">Reference proteome</keyword>
<accession>A0ACC2H7L9</accession>
<dbReference type="EMBL" id="CM055732">
    <property type="protein sequence ID" value="KAJ8011999.1"/>
    <property type="molecule type" value="Genomic_DNA"/>
</dbReference>
<evidence type="ECO:0000313" key="2">
    <source>
        <dbReference type="Proteomes" id="UP001157502"/>
    </source>
</evidence>
<gene>
    <name evidence="1" type="ORF">DPEC_G00064140</name>
</gene>
<comment type="caution">
    <text evidence="1">The sequence shown here is derived from an EMBL/GenBank/DDBJ whole genome shotgun (WGS) entry which is preliminary data.</text>
</comment>
<proteinExistence type="predicted"/>
<sequence length="83" mass="9084">MYLALREQKTHLQLDYSRETPRQGFQMQGFFLTLWLCATLSGALEASSLFVEGDRNASKISDASASHRPPNSEACVTSCAAAT</sequence>
<evidence type="ECO:0000313" key="1">
    <source>
        <dbReference type="EMBL" id="KAJ8011999.1"/>
    </source>
</evidence>
<name>A0ACC2H7L9_DALPE</name>
<dbReference type="Proteomes" id="UP001157502">
    <property type="component" value="Chromosome 5"/>
</dbReference>
<reference evidence="1" key="1">
    <citation type="submission" date="2021-05" db="EMBL/GenBank/DDBJ databases">
        <authorList>
            <person name="Pan Q."/>
            <person name="Jouanno E."/>
            <person name="Zahm M."/>
            <person name="Klopp C."/>
            <person name="Cabau C."/>
            <person name="Louis A."/>
            <person name="Berthelot C."/>
            <person name="Parey E."/>
            <person name="Roest Crollius H."/>
            <person name="Montfort J."/>
            <person name="Robinson-Rechavi M."/>
            <person name="Bouchez O."/>
            <person name="Lampietro C."/>
            <person name="Lopez Roques C."/>
            <person name="Donnadieu C."/>
            <person name="Postlethwait J."/>
            <person name="Bobe J."/>
            <person name="Dillon D."/>
            <person name="Chandos A."/>
            <person name="von Hippel F."/>
            <person name="Guiguen Y."/>
        </authorList>
    </citation>
    <scope>NUCLEOTIDE SEQUENCE</scope>
    <source>
        <strain evidence="1">YG-Jan2019</strain>
    </source>
</reference>